<feature type="domain" description="Helicase ATP-binding" evidence="8">
    <location>
        <begin position="35"/>
        <end position="206"/>
    </location>
</feature>
<dbReference type="InterPro" id="IPR001650">
    <property type="entry name" value="Helicase_C-like"/>
</dbReference>
<protein>
    <submittedName>
        <fullName evidence="11">ATP-dependent RNA helicase DbpA</fullName>
        <ecNumber evidence="11">3.6.4.13</ecNumber>
    </submittedName>
</protein>
<evidence type="ECO:0000256" key="6">
    <source>
        <dbReference type="PROSITE-ProRule" id="PRU00552"/>
    </source>
</evidence>
<keyword evidence="1 7" id="KW-0547">Nucleotide-binding</keyword>
<dbReference type="SMART" id="SM00487">
    <property type="entry name" value="DEXDc"/>
    <property type="match status" value="1"/>
</dbReference>
<evidence type="ECO:0000256" key="2">
    <source>
        <dbReference type="ARBA" id="ARBA00022801"/>
    </source>
</evidence>
<dbReference type="InterPro" id="IPR005580">
    <property type="entry name" value="DbpA/CsdA_RNA-bd_dom"/>
</dbReference>
<dbReference type="PROSITE" id="PS51194">
    <property type="entry name" value="HELICASE_CTER"/>
    <property type="match status" value="1"/>
</dbReference>
<dbReference type="InterPro" id="IPR014001">
    <property type="entry name" value="Helicase_ATP-bd"/>
</dbReference>
<keyword evidence="12" id="KW-1185">Reference proteome</keyword>
<comment type="caution">
    <text evidence="11">The sequence shown here is derived from an EMBL/GenBank/DDBJ whole genome shotgun (WGS) entry which is preliminary data.</text>
</comment>
<dbReference type="GO" id="GO:0003676">
    <property type="term" value="F:nucleic acid binding"/>
    <property type="evidence" value="ECO:0007669"/>
    <property type="project" value="InterPro"/>
</dbReference>
<dbReference type="PANTHER" id="PTHR47959:SF1">
    <property type="entry name" value="ATP-DEPENDENT RNA HELICASE DBPA"/>
    <property type="match status" value="1"/>
</dbReference>
<feature type="domain" description="Helicase C-terminal" evidence="9">
    <location>
        <begin position="216"/>
        <end position="378"/>
    </location>
</feature>
<dbReference type="InterPro" id="IPR027417">
    <property type="entry name" value="P-loop_NTPase"/>
</dbReference>
<organism evidence="11 12">
    <name type="scientific">Pontibacterium sinense</name>
    <dbReference type="NCBI Taxonomy" id="2781979"/>
    <lineage>
        <taxon>Bacteria</taxon>
        <taxon>Pseudomonadati</taxon>
        <taxon>Pseudomonadota</taxon>
        <taxon>Gammaproteobacteria</taxon>
        <taxon>Oceanospirillales</taxon>
        <taxon>Oceanospirillaceae</taxon>
        <taxon>Pontibacterium</taxon>
    </lineage>
</organism>
<dbReference type="PANTHER" id="PTHR47959">
    <property type="entry name" value="ATP-DEPENDENT RNA HELICASE RHLE-RELATED"/>
    <property type="match status" value="1"/>
</dbReference>
<dbReference type="CDD" id="cd18787">
    <property type="entry name" value="SF2_C_DEAD"/>
    <property type="match status" value="1"/>
</dbReference>
<dbReference type="InterPro" id="IPR011545">
    <property type="entry name" value="DEAD/DEAH_box_helicase_dom"/>
</dbReference>
<dbReference type="PROSITE" id="PS51195">
    <property type="entry name" value="Q_MOTIF"/>
    <property type="match status" value="1"/>
</dbReference>
<dbReference type="GO" id="GO:0005524">
    <property type="term" value="F:ATP binding"/>
    <property type="evidence" value="ECO:0007669"/>
    <property type="project" value="UniProtKB-KW"/>
</dbReference>
<keyword evidence="4 7" id="KW-0067">ATP-binding</keyword>
<dbReference type="GO" id="GO:0003724">
    <property type="term" value="F:RNA helicase activity"/>
    <property type="evidence" value="ECO:0007669"/>
    <property type="project" value="UniProtKB-EC"/>
</dbReference>
<evidence type="ECO:0000256" key="5">
    <source>
        <dbReference type="ARBA" id="ARBA00038437"/>
    </source>
</evidence>
<evidence type="ECO:0000256" key="3">
    <source>
        <dbReference type="ARBA" id="ARBA00022806"/>
    </source>
</evidence>
<dbReference type="InterPro" id="IPR014014">
    <property type="entry name" value="RNA_helicase_DEAD_Q_motif"/>
</dbReference>
<dbReference type="InterPro" id="IPR012677">
    <property type="entry name" value="Nucleotide-bd_a/b_plait_sf"/>
</dbReference>
<dbReference type="Pfam" id="PF00271">
    <property type="entry name" value="Helicase_C"/>
    <property type="match status" value="1"/>
</dbReference>
<evidence type="ECO:0000313" key="12">
    <source>
        <dbReference type="Proteomes" id="UP000640333"/>
    </source>
</evidence>
<dbReference type="InterPro" id="IPR000629">
    <property type="entry name" value="RNA-helicase_DEAD-box_CS"/>
</dbReference>
<feature type="short sequence motif" description="Q motif" evidence="6">
    <location>
        <begin position="4"/>
        <end position="32"/>
    </location>
</feature>
<dbReference type="PROSITE" id="PS00039">
    <property type="entry name" value="DEAD_ATP_HELICASE"/>
    <property type="match status" value="1"/>
</dbReference>
<dbReference type="InterPro" id="IPR044742">
    <property type="entry name" value="DEAD/DEAH_RhlB"/>
</dbReference>
<dbReference type="PROSITE" id="PS51192">
    <property type="entry name" value="HELICASE_ATP_BIND_1"/>
    <property type="match status" value="1"/>
</dbReference>
<dbReference type="SMART" id="SM00490">
    <property type="entry name" value="HELICc"/>
    <property type="match status" value="1"/>
</dbReference>
<proteinExistence type="inferred from homology"/>
<feature type="domain" description="DEAD-box RNA helicase Q" evidence="10">
    <location>
        <begin position="4"/>
        <end position="32"/>
    </location>
</feature>
<dbReference type="Gene3D" id="3.30.70.330">
    <property type="match status" value="1"/>
</dbReference>
<reference evidence="11" key="1">
    <citation type="submission" date="2020-10" db="EMBL/GenBank/DDBJ databases">
        <title>Bacterium isolated from coastal waters sediment.</title>
        <authorList>
            <person name="Chen R.-J."/>
            <person name="Lu D.-C."/>
            <person name="Zhu K.-L."/>
            <person name="Du Z.-J."/>
        </authorList>
    </citation>
    <scope>NUCLEOTIDE SEQUENCE</scope>
    <source>
        <strain evidence="11">N1Y112</strain>
    </source>
</reference>
<dbReference type="CDD" id="cd00268">
    <property type="entry name" value="DEADc"/>
    <property type="match status" value="1"/>
</dbReference>
<dbReference type="SUPFAM" id="SSF52540">
    <property type="entry name" value="P-loop containing nucleoside triphosphate hydrolases"/>
    <property type="match status" value="1"/>
</dbReference>
<accession>A0A8J7K598</accession>
<gene>
    <name evidence="11" type="primary">dbpA</name>
    <name evidence="11" type="ORF">IOQ59_05250</name>
</gene>
<dbReference type="NCBIfam" id="NF008744">
    <property type="entry name" value="PRK11776.1"/>
    <property type="match status" value="1"/>
</dbReference>
<dbReference type="Gene3D" id="3.40.50.300">
    <property type="entry name" value="P-loop containing nucleotide triphosphate hydrolases"/>
    <property type="match status" value="2"/>
</dbReference>
<evidence type="ECO:0000256" key="1">
    <source>
        <dbReference type="ARBA" id="ARBA00022741"/>
    </source>
</evidence>
<dbReference type="EMBL" id="JADEYS010000004">
    <property type="protein sequence ID" value="MBE9396665.1"/>
    <property type="molecule type" value="Genomic_DNA"/>
</dbReference>
<keyword evidence="2 7" id="KW-0378">Hydrolase</keyword>
<dbReference type="Pfam" id="PF00270">
    <property type="entry name" value="DEAD"/>
    <property type="match status" value="1"/>
</dbReference>
<evidence type="ECO:0000259" key="10">
    <source>
        <dbReference type="PROSITE" id="PS51195"/>
    </source>
</evidence>
<dbReference type="EC" id="3.6.4.13" evidence="11"/>
<dbReference type="InterPro" id="IPR050079">
    <property type="entry name" value="DEAD_box_RNA_helicase"/>
</dbReference>
<dbReference type="Proteomes" id="UP000640333">
    <property type="component" value="Unassembled WGS sequence"/>
</dbReference>
<name>A0A8J7K598_9GAMM</name>
<keyword evidence="3 7" id="KW-0347">Helicase</keyword>
<evidence type="ECO:0000256" key="4">
    <source>
        <dbReference type="ARBA" id="ARBA00022840"/>
    </source>
</evidence>
<evidence type="ECO:0000259" key="8">
    <source>
        <dbReference type="PROSITE" id="PS51192"/>
    </source>
</evidence>
<dbReference type="GO" id="GO:0016787">
    <property type="term" value="F:hydrolase activity"/>
    <property type="evidence" value="ECO:0007669"/>
    <property type="project" value="UniProtKB-KW"/>
</dbReference>
<dbReference type="CDD" id="cd12501">
    <property type="entry name" value="RRM_EcDbpA_like"/>
    <property type="match status" value="1"/>
</dbReference>
<dbReference type="AlphaFoldDB" id="A0A8J7K598"/>
<comment type="similarity">
    <text evidence="5 7">Belongs to the DEAD box helicase family.</text>
</comment>
<evidence type="ECO:0000256" key="7">
    <source>
        <dbReference type="RuleBase" id="RU000492"/>
    </source>
</evidence>
<dbReference type="GO" id="GO:0005829">
    <property type="term" value="C:cytosol"/>
    <property type="evidence" value="ECO:0007669"/>
    <property type="project" value="TreeGrafter"/>
</dbReference>
<sequence>MTQAQFSSLNLPQSMLDNLKQIGYNDMTPIQAASLPEIIAGQDLIAKAKTGSGKTAAFGIGALTKLEPRNYKVQLLVLCPTRELATQVSKELRRLARFQPNVKILAICGGQPIGPQIGSLQHGAHVVVGTPGRIKDHLRKGTLNLSALKTLVLDEADRMLEMGFNPDIRDIAAQTPRDRQTLLFSATYPDGIRDLSNDFQNNPVEVSVEAQPEENTIRQRFYRVEKDAKTATLLHLLHKYEPTSSVVFCNTKQQCQDVRQALKNAGFYANALQGDMDQRDRDQVLATFANRSCSVLVATDVAARGLDVEDLDMVVNYDLPRDPEVYVHRIGRTGRAGKSGLALSICGEREHYKVTTIEEYTDQTVLYDTVPTTANRETELPAHPPMVTLSIAGGRKQKVRPGDVLGALTGAAGIQGAQVGKIDVFDFFTYVAVERGVARKALDQLLDGKIKGRKFKVRRL</sequence>
<evidence type="ECO:0000259" key="9">
    <source>
        <dbReference type="PROSITE" id="PS51194"/>
    </source>
</evidence>
<evidence type="ECO:0000313" key="11">
    <source>
        <dbReference type="EMBL" id="MBE9396665.1"/>
    </source>
</evidence>
<dbReference type="Pfam" id="PF03880">
    <property type="entry name" value="DbpA"/>
    <property type="match status" value="1"/>
</dbReference>